<dbReference type="KEGG" id="vg:35414709"/>
<dbReference type="GO" id="GO:0003899">
    <property type="term" value="F:DNA-directed RNA polymerase activity"/>
    <property type="evidence" value="ECO:0007669"/>
    <property type="project" value="InterPro"/>
</dbReference>
<protein>
    <submittedName>
        <fullName evidence="1">ORF63</fullName>
    </submittedName>
</protein>
<dbReference type="GO" id="GO:0006269">
    <property type="term" value="P:DNA replication, synthesis of primer"/>
    <property type="evidence" value="ECO:0007669"/>
    <property type="project" value="InterPro"/>
</dbReference>
<dbReference type="Proteomes" id="UP000242696">
    <property type="component" value="Segment"/>
</dbReference>
<evidence type="ECO:0000313" key="2">
    <source>
        <dbReference type="Proteomes" id="UP000242696"/>
    </source>
</evidence>
<dbReference type="RefSeq" id="YP_009447889.1">
    <property type="nucleotide sequence ID" value="NC_036579.1"/>
</dbReference>
<dbReference type="EMBL" id="MG271984">
    <property type="protein sequence ID" value="AUG72312.1"/>
    <property type="molecule type" value="Genomic_DNA"/>
</dbReference>
<accession>A0A2H5AJJ1</accession>
<dbReference type="InterPro" id="IPR002755">
    <property type="entry name" value="DNA_primase_S"/>
</dbReference>
<keyword evidence="2" id="KW-1185">Reference proteome</keyword>
<dbReference type="OrthoDB" id="29531at10239"/>
<dbReference type="Pfam" id="PF01896">
    <property type="entry name" value="DNA_primase_S"/>
    <property type="match status" value="1"/>
</dbReference>
<proteinExistence type="predicted"/>
<dbReference type="Pfam" id="PF03121">
    <property type="entry name" value="Herpes_UL52"/>
    <property type="match status" value="1"/>
</dbReference>
<organism evidence="1">
    <name type="scientific">black bullhead herpesvirus</name>
    <dbReference type="NCBI Taxonomy" id="508441"/>
    <lineage>
        <taxon>Viruses</taxon>
        <taxon>Duplodnaviria</taxon>
        <taxon>Heunggongvirae</taxon>
        <taxon>Peploviricota</taxon>
        <taxon>Herviviricetes</taxon>
        <taxon>Herpesvirales</taxon>
        <taxon>Alloherpesviridae</taxon>
        <taxon>Ictavirus</taxon>
        <taxon>Ictavirus ictaluridallo2</taxon>
    </lineage>
</organism>
<name>A0A2H5AJJ1_9VIRU</name>
<sequence>MFYAVVDPVALRVWWVSGALDSTRRGWLCCTVELQPHVMGSVIFTEVPSPGANLIEGTHFHWCTKMATDLNLADKKSTYVKLARRTGRGEAMIPLLLEHMIFLGFDPLKTPIWTKIYSMESMIYNNLLRRGVDIAFHHIIFRRFCDHLGNLRPVEESEFNVWVEEDLTRLRMLYQMELHTLDDKRLFAKFTRPRLGKIMPKRWLEEMEASGRPVDDISDAEMMALDIPSESGTDTGLGEWGTSSLEELIMTLNARIRIPKSGAVYRVTLRRINFGQLVDYCVGDGSTDLTHVGLPIRDTLPHVPILLMDDSAKHLGVFQYIISDYKSLGELEPCPISEVFLEGQIVTVVNFDIDRKFTGLLDPLGELDRIGETFVTFLHQAVKEFFKFDTVVKKRIGEVAVFVRREALPGKFSARFTWFPAYELCFMDIKEVAEFTEVLQEIVMREDSFFTYTTTDATTNVERRLCAIDAQPFCKNKSCRLPNATKIEDGVFSGQFLYIKSFNVIVKSERDYGKANIGISRAPVGFDRPSLGPQYIFGAISRFSGDETVYSSRCEQTITVEKDRVDAAIKLLSTTWGSVKIAPTQSGSVRLLPTDKNSRFCFVHNRLHTKAGVSIVVTNRYIYPKCFHPDPPAHTIPPGSFLHIANVDGKPVARIGTGGGQ</sequence>
<evidence type="ECO:0000313" key="1">
    <source>
        <dbReference type="EMBL" id="AUG72312.1"/>
    </source>
</evidence>
<dbReference type="GeneID" id="35414709"/>
<reference evidence="1" key="1">
    <citation type="journal article" date="2018" name="Arch. Virol.">
        <title>Complete genome sequence and analysis of ictalurid herpesvirus 2.</title>
        <authorList>
            <person name="Borzak R."/>
            <person name="Haluk T."/>
            <person name="Bartha D."/>
            <person name="Doszpoly A."/>
        </authorList>
    </citation>
    <scope>NUCLEOTIDE SEQUENCE</scope>
    <source>
        <strain evidence="1">760/94</strain>
    </source>
</reference>